<keyword evidence="1" id="KW-0238">DNA-binding</keyword>
<comment type="caution">
    <text evidence="5">The sequence shown here is derived from an EMBL/GenBank/DDBJ whole genome shotgun (WGS) entry which is preliminary data.</text>
</comment>
<name>F9GA05_FUSOF</name>
<dbReference type="InterPro" id="IPR007889">
    <property type="entry name" value="HTH_Psq"/>
</dbReference>
<keyword evidence="2" id="KW-0539">Nucleus</keyword>
<dbReference type="Pfam" id="PF03221">
    <property type="entry name" value="HTH_Tnp_Tc5"/>
    <property type="match status" value="1"/>
</dbReference>
<sequence length="104" mass="11673">MARTTDPDVPAHRGVPLANDHKMVADGVSVNKAAEACGINRSTLQGRVKGSTTPREAQKSRQKLSDVQEKRLRDWIIVQADLGCPVSHQQVREFARLFKSKYRY</sequence>
<gene>
    <name evidence="5" type="ORF">FOXB_15487</name>
</gene>
<proteinExistence type="predicted"/>
<protein>
    <recommendedName>
        <fullName evidence="4">HTH CENPB-type domain-containing protein</fullName>
    </recommendedName>
</protein>
<feature type="region of interest" description="Disordered" evidence="3">
    <location>
        <begin position="45"/>
        <end position="65"/>
    </location>
</feature>
<feature type="compositionally biased region" description="Basic and acidic residues" evidence="3">
    <location>
        <begin position="56"/>
        <end position="65"/>
    </location>
</feature>
<dbReference type="EMBL" id="AFQF01003913">
    <property type="protein sequence ID" value="EGU74002.1"/>
    <property type="molecule type" value="Genomic_DNA"/>
</dbReference>
<feature type="compositionally biased region" description="Polar residues" evidence="3">
    <location>
        <begin position="45"/>
        <end position="55"/>
    </location>
</feature>
<dbReference type="InterPro" id="IPR006600">
    <property type="entry name" value="HTH_CenpB_DNA-bd_dom"/>
</dbReference>
<evidence type="ECO:0000256" key="1">
    <source>
        <dbReference type="ARBA" id="ARBA00023125"/>
    </source>
</evidence>
<feature type="domain" description="HTH CENPB-type" evidence="4">
    <location>
        <begin position="56"/>
        <end position="104"/>
    </location>
</feature>
<evidence type="ECO:0000256" key="3">
    <source>
        <dbReference type="SAM" id="MobiDB-lite"/>
    </source>
</evidence>
<dbReference type="Pfam" id="PF05225">
    <property type="entry name" value="HTH_psq"/>
    <property type="match status" value="1"/>
</dbReference>
<evidence type="ECO:0000259" key="4">
    <source>
        <dbReference type="PROSITE" id="PS51253"/>
    </source>
</evidence>
<accession>F9GA05</accession>
<organism evidence="5">
    <name type="scientific">Fusarium oxysporum (strain Fo5176)</name>
    <name type="common">Fusarium vascular wilt</name>
    <dbReference type="NCBI Taxonomy" id="660025"/>
    <lineage>
        <taxon>Eukaryota</taxon>
        <taxon>Fungi</taxon>
        <taxon>Dikarya</taxon>
        <taxon>Ascomycota</taxon>
        <taxon>Pezizomycotina</taxon>
        <taxon>Sordariomycetes</taxon>
        <taxon>Hypocreomycetidae</taxon>
        <taxon>Hypocreales</taxon>
        <taxon>Nectriaceae</taxon>
        <taxon>Fusarium</taxon>
        <taxon>Fusarium oxysporum species complex</taxon>
    </lineage>
</organism>
<dbReference type="AlphaFoldDB" id="F9GA05"/>
<dbReference type="GO" id="GO:0003677">
    <property type="term" value="F:DNA binding"/>
    <property type="evidence" value="ECO:0007669"/>
    <property type="project" value="UniProtKB-KW"/>
</dbReference>
<evidence type="ECO:0000256" key="2">
    <source>
        <dbReference type="ARBA" id="ARBA00023242"/>
    </source>
</evidence>
<dbReference type="PROSITE" id="PS51253">
    <property type="entry name" value="HTH_CENPB"/>
    <property type="match status" value="1"/>
</dbReference>
<dbReference type="OrthoDB" id="5396311at2759"/>
<reference evidence="5" key="1">
    <citation type="journal article" date="2012" name="Mol. Plant Microbe Interact.">
        <title>A highly conserved effector in Fusarium oxysporum is required for full virulence on Arabidopsis.</title>
        <authorList>
            <person name="Thatcher L.F."/>
            <person name="Gardiner D.M."/>
            <person name="Kazan K."/>
            <person name="Manners J."/>
        </authorList>
    </citation>
    <scope>NUCLEOTIDE SEQUENCE [LARGE SCALE GENOMIC DNA]</scope>
    <source>
        <strain evidence="5">Fo5176</strain>
    </source>
</reference>
<evidence type="ECO:0000313" key="5">
    <source>
        <dbReference type="EMBL" id="EGU74002.1"/>
    </source>
</evidence>